<evidence type="ECO:0000313" key="2">
    <source>
        <dbReference type="Proteomes" id="UP000494252"/>
    </source>
</evidence>
<proteinExistence type="predicted"/>
<dbReference type="Proteomes" id="UP000494252">
    <property type="component" value="Unassembled WGS sequence"/>
</dbReference>
<evidence type="ECO:0000313" key="1">
    <source>
        <dbReference type="EMBL" id="CAB3808436.1"/>
    </source>
</evidence>
<organism evidence="1 2">
    <name type="scientific">Paraburkholderia fynbosensis</name>
    <dbReference type="NCBI Taxonomy" id="1200993"/>
    <lineage>
        <taxon>Bacteria</taxon>
        <taxon>Pseudomonadati</taxon>
        <taxon>Pseudomonadota</taxon>
        <taxon>Betaproteobacteria</taxon>
        <taxon>Burkholderiales</taxon>
        <taxon>Burkholderiaceae</taxon>
        <taxon>Paraburkholderia</taxon>
    </lineage>
</organism>
<reference evidence="1 2" key="1">
    <citation type="submission" date="2020-04" db="EMBL/GenBank/DDBJ databases">
        <authorList>
            <person name="De Canck E."/>
        </authorList>
    </citation>
    <scope>NUCLEOTIDE SEQUENCE [LARGE SCALE GENOMIC DNA]</scope>
    <source>
        <strain evidence="1 2">LMG 27177</strain>
    </source>
</reference>
<name>A0A6J5GZ58_9BURK</name>
<keyword evidence="2" id="KW-1185">Reference proteome</keyword>
<gene>
    <name evidence="1" type="ORF">LMG27177_06565</name>
</gene>
<dbReference type="EMBL" id="CADIKI010000026">
    <property type="protein sequence ID" value="CAB3808436.1"/>
    <property type="molecule type" value="Genomic_DNA"/>
</dbReference>
<accession>A0A6J5GZ58</accession>
<sequence length="42" mass="4918">MRYLACVGEVPEALSERLANAGHRQHFEIFRPWDLLHLLRTA</sequence>
<protein>
    <submittedName>
        <fullName evidence="1">Uncharacterized protein</fullName>
    </submittedName>
</protein>
<dbReference type="AlphaFoldDB" id="A0A6J5GZ58"/>